<proteinExistence type="predicted"/>
<dbReference type="RefSeq" id="WP_229990442.1">
    <property type="nucleotide sequence ID" value="NZ_JAJJMO010000001.1"/>
</dbReference>
<dbReference type="SUPFAM" id="SSF49265">
    <property type="entry name" value="Fibronectin type III"/>
    <property type="match status" value="1"/>
</dbReference>
<dbReference type="Proteomes" id="UP001430919">
    <property type="component" value="Unassembled WGS sequence"/>
</dbReference>
<accession>A0ABS8MXK6</accession>
<dbReference type="Gene3D" id="2.60.40.10">
    <property type="entry name" value="Immunoglobulins"/>
    <property type="match status" value="2"/>
</dbReference>
<feature type="region of interest" description="Disordered" evidence="1">
    <location>
        <begin position="535"/>
        <end position="570"/>
    </location>
</feature>
<sequence length="1685" mass="186545">MKNFFNHIILFIVVSFSGLGGAYAQLFPVQLTPVFNSPYSVKLSDYATSMDTKMRLLINPTDITISQRQVRLKLHIQGNGLNIQTSDYMVGQRPIFINGGELQTLTNSDIGALFRLENLQGITALQYANGLPEGMYSFCFEMFDYMTNQRISQKSCASLYLILNDPPLLNTPQKNEQIASSDFPNIMFTWTPRQMNATNISYKFELKRLIDPTLDPQFAFQMSPLLYEETLFGTALLYNLSMPILTPGMRYAWRVRAISTTGLSENAVFKNDGYSEIYSFKYTASCPAPSFLLSESQSSKSVKITWEGIPEHTRYQVQYKKQNVRNAQWFSINSLNTQSLITNLEPGITYQFRVGSSCDPATDGVQSFTYSGISTFTTLTETSGVPAYNCGIIPQINIQNQKPLTNLIQSETFKAGDFPVTILELKGENSPYSGRGYIIVPYLKDTKIAVEFNNIVVNTDYQLISGIVETSYNPEWKNVTDVEDFTGEGQGGQIEETVPFEIKDIIINPNGDIVVNGSDGQQVTIPGGKDTVITDSKGNTYTVDKDGNGSNQPTEPAAGGKPTPENTDGVDKSGQVTAFTAKGISIAFSGNGSKYAFDVMPNNAATALQKLYKKVGDVALPYKAVLNGDTDTVLATVNITDTNVKADSIVFKTQNGAKINFTKNDNVFVLTVKGNLSYAEEQILATIKQGNKWKVIGAFMLVHISTKEVNVALVPTYAISQSKVDAIISNTQAIYNKVGVKINFTKEDRLKIDSVVPDTVNKIQTEKNTLTSTYSSEQQKINALYQGTANSYVLFITDKASSTGQDGYMRLNGQFGYVFNSANNKTAAHELGHGIFKLEHPFEQYKTSESGTDFLMDYSSGTILNHQDWKQINDPAFKLYAFQSQASGQLAKGFGIAPNWTFVNNGDERTVAYLEVAEKGFVGGFKNGEKTYKWDATNKVYVNDADKKDVFELPTSKPTLKESIIWLFFDNDKSITQHKYLKTIYNEELKVVLDSRVPEKLSAFIDKYTTKDNFRREKEDRTTFWGYVACNGCNYDGDGNGTDVSYVNYVENLGKLANKGYKNDPVDVNAAESHVYDYSAIITEKEKNKILSEMAGIKTDSGIATKIFLTDTQTLPAKRKEVTDYLASVKGLEIALWIDFDAKGKATIKTVLGDKIEGKGSTEMNKYLQLLGEVLPKFDGKYTAFNPLTAMLDGLAGLIGKTVIPERFYNPDVTDYNSFPAQVYSYATLTVLNDKLTSIITNKNPYTDKYSSSRASFAFTCGIWNGFVGAVGGIPEGASMIIKLITNEDKTRTNLLTAFSKFEWQTIETLASEQWNKYTSNPCMVSYGTGEVGFIVVSCFYGAGEAKGLATFFQTLDKLDAVGALISKVSKFAGKVIKPILNTSGKAFKFVLREGAEFIRDSRLVIRPSSNLYCGFPILDIKLIRKGAQFTEDEIKTLKSKVDEAINAEGGIEKLPLDENGNRILEIEINGEKTPVILGSDEGLEKVGKITDDAIEFAEGLVGGVRKYNIAGELANGVKQVSRKVSLGSKSMILKWKVVNGSIDFTSDAAKSNLRSQIKNFLGTKSGIDAHHVLPLGRCEHPIVQAAARNGYHPNLPESILGLEHYDEALQVGLHQNHPAYDNFIEFRLNKFMEKGNLSPDACNDFIQKQLIPELKAEIFNAKNSTSKNLNTYFKEIINPKYGIN</sequence>
<dbReference type="InterPro" id="IPR024079">
    <property type="entry name" value="MetalloPept_cat_dom_sf"/>
</dbReference>
<dbReference type="InterPro" id="IPR036116">
    <property type="entry name" value="FN3_sf"/>
</dbReference>
<reference evidence="3" key="1">
    <citation type="submission" date="2021-11" db="EMBL/GenBank/DDBJ databases">
        <title>Description of novel Flavobacterium species.</title>
        <authorList>
            <person name="Saticioglu I.B."/>
            <person name="Ay H."/>
            <person name="Altun S."/>
            <person name="Duman M."/>
        </authorList>
    </citation>
    <scope>NUCLEOTIDE SEQUENCE</scope>
    <source>
        <strain evidence="3">F-65</strain>
    </source>
</reference>
<evidence type="ECO:0000313" key="4">
    <source>
        <dbReference type="Proteomes" id="UP001430919"/>
    </source>
</evidence>
<dbReference type="SMART" id="SM00060">
    <property type="entry name" value="FN3"/>
    <property type="match status" value="2"/>
</dbReference>
<feature type="domain" description="Fibronectin type-III" evidence="2">
    <location>
        <begin position="288"/>
        <end position="381"/>
    </location>
</feature>
<name>A0ABS8MXK6_9FLAO</name>
<comment type="caution">
    <text evidence="3">The sequence shown here is derived from an EMBL/GenBank/DDBJ whole genome shotgun (WGS) entry which is preliminary data.</text>
</comment>
<dbReference type="InterPro" id="IPR013783">
    <property type="entry name" value="Ig-like_fold"/>
</dbReference>
<dbReference type="PROSITE" id="PS50853">
    <property type="entry name" value="FN3"/>
    <property type="match status" value="1"/>
</dbReference>
<protein>
    <submittedName>
        <fullName evidence="3">Fibronectin type III domain-containing protein</fullName>
    </submittedName>
</protein>
<evidence type="ECO:0000313" key="3">
    <source>
        <dbReference type="EMBL" id="MCC9073523.1"/>
    </source>
</evidence>
<evidence type="ECO:0000256" key="1">
    <source>
        <dbReference type="SAM" id="MobiDB-lite"/>
    </source>
</evidence>
<keyword evidence="4" id="KW-1185">Reference proteome</keyword>
<feature type="compositionally biased region" description="Polar residues" evidence="1">
    <location>
        <begin position="535"/>
        <end position="554"/>
    </location>
</feature>
<dbReference type="Gene3D" id="3.40.390.10">
    <property type="entry name" value="Collagenase (Catalytic Domain)"/>
    <property type="match status" value="1"/>
</dbReference>
<dbReference type="EMBL" id="JAJJMO010000001">
    <property type="protein sequence ID" value="MCC9073523.1"/>
    <property type="molecule type" value="Genomic_DNA"/>
</dbReference>
<dbReference type="CDD" id="cd00063">
    <property type="entry name" value="FN3"/>
    <property type="match status" value="1"/>
</dbReference>
<evidence type="ECO:0000259" key="2">
    <source>
        <dbReference type="PROSITE" id="PS50853"/>
    </source>
</evidence>
<gene>
    <name evidence="3" type="ORF">LNQ49_18255</name>
</gene>
<organism evidence="3 4">
    <name type="scientific">Flavobacterium pisciphilum</name>
    <dbReference type="NCBI Taxonomy" id="2893755"/>
    <lineage>
        <taxon>Bacteria</taxon>
        <taxon>Pseudomonadati</taxon>
        <taxon>Bacteroidota</taxon>
        <taxon>Flavobacteriia</taxon>
        <taxon>Flavobacteriales</taxon>
        <taxon>Flavobacteriaceae</taxon>
        <taxon>Flavobacterium</taxon>
    </lineage>
</organism>
<dbReference type="InterPro" id="IPR003961">
    <property type="entry name" value="FN3_dom"/>
</dbReference>